<keyword evidence="9" id="KW-1185">Reference proteome</keyword>
<evidence type="ECO:0000256" key="4">
    <source>
        <dbReference type="ARBA" id="ARBA00023136"/>
    </source>
</evidence>
<accession>A0ABR9AF94</accession>
<evidence type="ECO:0000256" key="3">
    <source>
        <dbReference type="ARBA" id="ARBA00022729"/>
    </source>
</evidence>
<evidence type="ECO:0000256" key="1">
    <source>
        <dbReference type="ARBA" id="ARBA00004442"/>
    </source>
</evidence>
<name>A0ABR9AF94_9BACT</name>
<protein>
    <submittedName>
        <fullName evidence="8">RagB/SusD family nutrient uptake outer membrane protein</fullName>
    </submittedName>
</protein>
<sequence length="536" mass="61273">MKNILYKTVIMMSFSLLMGCEDILNTEPVNNLNRSTFWLSQKDAEYSLNGIYGYLPDYTEIYLDKVTDIAFENLGLSHFSTIEKSEHNSETAYFNTQWDASYRCIRAVNFFLENSDNILENDPTYSEELNARFRAEARFIRSFQYLRLAMFFGDVPLVINTLDVNQAVELTRTPVDQIWDFISSELTEVANILPSGYSDPNDKGRVTKGAALALKARAMLCAERYTEAATAARQVMDLNVYSLYPDYAELFSYEGQGNSEVIFDHQYSKDIFSYPFYQQNGPLGINAQGNMAVTRNLVDAYPTVNGLPITMDNTYNEFDPYRNRDPRLAATVYLPAFSDDIPGDMLDDGSEDFDPRPGSGTTDEINVDYQRTKTGFGVRKYLQEEDYTDRTNCGTNFILIRYADVLLIYAEAMLEANQIDESVYEALDEVRGRVGFPPLARGQSVEGLRQIIRNERMVEFGLEGLRLFDIRRWRIAEDVMTGTIPGFRYIAPGESNITEYDYPGVVRVFDPVRDYLWPIPFSEITLNPNLSQNDGY</sequence>
<dbReference type="Pfam" id="PF14322">
    <property type="entry name" value="SusD-like_3"/>
    <property type="match status" value="1"/>
</dbReference>
<comment type="caution">
    <text evidence="8">The sequence shown here is derived from an EMBL/GenBank/DDBJ whole genome shotgun (WGS) entry which is preliminary data.</text>
</comment>
<dbReference type="Pfam" id="PF07980">
    <property type="entry name" value="SusD_RagB"/>
    <property type="match status" value="1"/>
</dbReference>
<evidence type="ECO:0000256" key="2">
    <source>
        <dbReference type="ARBA" id="ARBA00006275"/>
    </source>
</evidence>
<keyword evidence="4" id="KW-0472">Membrane</keyword>
<dbReference type="Proteomes" id="UP000647133">
    <property type="component" value="Unassembled WGS sequence"/>
</dbReference>
<organism evidence="8 9">
    <name type="scientific">Echinicola arenosa</name>
    <dbReference type="NCBI Taxonomy" id="2774144"/>
    <lineage>
        <taxon>Bacteria</taxon>
        <taxon>Pseudomonadati</taxon>
        <taxon>Bacteroidota</taxon>
        <taxon>Cytophagia</taxon>
        <taxon>Cytophagales</taxon>
        <taxon>Cyclobacteriaceae</taxon>
        <taxon>Echinicola</taxon>
    </lineage>
</organism>
<comment type="similarity">
    <text evidence="2">Belongs to the SusD family.</text>
</comment>
<keyword evidence="5" id="KW-0998">Cell outer membrane</keyword>
<dbReference type="Gene3D" id="1.25.40.390">
    <property type="match status" value="1"/>
</dbReference>
<evidence type="ECO:0000313" key="9">
    <source>
        <dbReference type="Proteomes" id="UP000647133"/>
    </source>
</evidence>
<dbReference type="PROSITE" id="PS51257">
    <property type="entry name" value="PROKAR_LIPOPROTEIN"/>
    <property type="match status" value="1"/>
</dbReference>
<gene>
    <name evidence="8" type="ORF">IFO69_01185</name>
</gene>
<dbReference type="CDD" id="cd08977">
    <property type="entry name" value="SusD"/>
    <property type="match status" value="1"/>
</dbReference>
<reference evidence="8 9" key="1">
    <citation type="submission" date="2020-09" db="EMBL/GenBank/DDBJ databases">
        <title>Echinicola sp. CAU 1574 isolated from sand of Sido Beach.</title>
        <authorList>
            <person name="Kim W."/>
        </authorList>
    </citation>
    <scope>NUCLEOTIDE SEQUENCE [LARGE SCALE GENOMIC DNA]</scope>
    <source>
        <strain evidence="8 9">CAU 1574</strain>
    </source>
</reference>
<dbReference type="RefSeq" id="WP_192007132.1">
    <property type="nucleotide sequence ID" value="NZ_JACYTQ010000001.1"/>
</dbReference>
<proteinExistence type="inferred from homology"/>
<evidence type="ECO:0000259" key="6">
    <source>
        <dbReference type="Pfam" id="PF07980"/>
    </source>
</evidence>
<feature type="domain" description="SusD-like N-terminal" evidence="7">
    <location>
        <begin position="53"/>
        <end position="220"/>
    </location>
</feature>
<evidence type="ECO:0000313" key="8">
    <source>
        <dbReference type="EMBL" id="MBD8487351.1"/>
    </source>
</evidence>
<keyword evidence="3" id="KW-0732">Signal</keyword>
<dbReference type="InterPro" id="IPR033985">
    <property type="entry name" value="SusD-like_N"/>
</dbReference>
<evidence type="ECO:0000259" key="7">
    <source>
        <dbReference type="Pfam" id="PF14322"/>
    </source>
</evidence>
<dbReference type="InterPro" id="IPR012944">
    <property type="entry name" value="SusD_RagB_dom"/>
</dbReference>
<dbReference type="SUPFAM" id="SSF48452">
    <property type="entry name" value="TPR-like"/>
    <property type="match status" value="1"/>
</dbReference>
<evidence type="ECO:0000256" key="5">
    <source>
        <dbReference type="ARBA" id="ARBA00023237"/>
    </source>
</evidence>
<dbReference type="EMBL" id="JACYTQ010000001">
    <property type="protein sequence ID" value="MBD8487351.1"/>
    <property type="molecule type" value="Genomic_DNA"/>
</dbReference>
<dbReference type="InterPro" id="IPR011990">
    <property type="entry name" value="TPR-like_helical_dom_sf"/>
</dbReference>
<comment type="subcellular location">
    <subcellularLocation>
        <location evidence="1">Cell outer membrane</location>
    </subcellularLocation>
</comment>
<feature type="domain" description="RagB/SusD" evidence="6">
    <location>
        <begin position="260"/>
        <end position="536"/>
    </location>
</feature>